<evidence type="ECO:0000256" key="1">
    <source>
        <dbReference type="SAM" id="Coils"/>
    </source>
</evidence>
<organism evidence="3 4">
    <name type="scientific">Clohesyomyces aquaticus</name>
    <dbReference type="NCBI Taxonomy" id="1231657"/>
    <lineage>
        <taxon>Eukaryota</taxon>
        <taxon>Fungi</taxon>
        <taxon>Dikarya</taxon>
        <taxon>Ascomycota</taxon>
        <taxon>Pezizomycotina</taxon>
        <taxon>Dothideomycetes</taxon>
        <taxon>Pleosporomycetidae</taxon>
        <taxon>Pleosporales</taxon>
        <taxon>Lindgomycetaceae</taxon>
        <taxon>Clohesyomyces</taxon>
    </lineage>
</organism>
<gene>
    <name evidence="3" type="ORF">BCR34DRAFT_602413</name>
</gene>
<evidence type="ECO:0000256" key="2">
    <source>
        <dbReference type="SAM" id="MobiDB-lite"/>
    </source>
</evidence>
<sequence>MATASLPPPQKGAAENSALVGEAQFGALQAMMNLVLVSTGNYLREQREENASGRMLNMMKRSVPLAMERFQGALDELENELHQAQTVLRRDLALLQADRIKREQAEAAERQRLAAESSAKKNVVEKEEVAIKDAPAAATDSEAATQDLVPPSTADPQPAALERAQSPPPPISTAAAPIGDPLFDGTPTTANPQDAEFDFDAIFGDSVMDTAGDASNEHGDIDMHDSGADLHFSLDDPGPLDDHVQADDSGPSLLRGLEDFAKVGDDTATGQSGGNLDIDFSMPDLPDVTTDQPATHEEPKPAETATVSADQQPTDTGDNTDMLNTMDTMPVDNLDDLFNLDGYDNPENTEFEDAFFGFGES</sequence>
<comment type="caution">
    <text evidence="3">The sequence shown here is derived from an EMBL/GenBank/DDBJ whole genome shotgun (WGS) entry which is preliminary data.</text>
</comment>
<feature type="compositionally biased region" description="Low complexity" evidence="2">
    <location>
        <begin position="133"/>
        <end position="145"/>
    </location>
</feature>
<feature type="compositionally biased region" description="Basic and acidic residues" evidence="2">
    <location>
        <begin position="215"/>
        <end position="246"/>
    </location>
</feature>
<dbReference type="STRING" id="1231657.A0A1Y1ZI91"/>
<feature type="compositionally biased region" description="Polar residues" evidence="2">
    <location>
        <begin position="305"/>
        <end position="327"/>
    </location>
</feature>
<dbReference type="Proteomes" id="UP000193144">
    <property type="component" value="Unassembled WGS sequence"/>
</dbReference>
<feature type="coiled-coil region" evidence="1">
    <location>
        <begin position="67"/>
        <end position="94"/>
    </location>
</feature>
<feature type="region of interest" description="Disordered" evidence="2">
    <location>
        <begin position="208"/>
        <end position="328"/>
    </location>
</feature>
<name>A0A1Y1ZI91_9PLEO</name>
<dbReference type="EMBL" id="MCFA01000079">
    <property type="protein sequence ID" value="ORY09951.1"/>
    <property type="molecule type" value="Genomic_DNA"/>
</dbReference>
<feature type="compositionally biased region" description="Basic and acidic residues" evidence="2">
    <location>
        <begin position="256"/>
        <end position="265"/>
    </location>
</feature>
<evidence type="ECO:0000313" key="4">
    <source>
        <dbReference type="Proteomes" id="UP000193144"/>
    </source>
</evidence>
<feature type="region of interest" description="Disordered" evidence="2">
    <location>
        <begin position="133"/>
        <end position="194"/>
    </location>
</feature>
<keyword evidence="4" id="KW-1185">Reference proteome</keyword>
<keyword evidence="1" id="KW-0175">Coiled coil</keyword>
<evidence type="ECO:0000313" key="3">
    <source>
        <dbReference type="EMBL" id="ORY09951.1"/>
    </source>
</evidence>
<dbReference type="AlphaFoldDB" id="A0A1Y1ZI91"/>
<protein>
    <submittedName>
        <fullName evidence="3">Uncharacterized protein</fullName>
    </submittedName>
</protein>
<proteinExistence type="predicted"/>
<reference evidence="3 4" key="1">
    <citation type="submission" date="2016-07" db="EMBL/GenBank/DDBJ databases">
        <title>Pervasive Adenine N6-methylation of Active Genes in Fungi.</title>
        <authorList>
            <consortium name="DOE Joint Genome Institute"/>
            <person name="Mondo S.J."/>
            <person name="Dannebaum R.O."/>
            <person name="Kuo R.C."/>
            <person name="Labutti K."/>
            <person name="Haridas S."/>
            <person name="Kuo A."/>
            <person name="Salamov A."/>
            <person name="Ahrendt S.R."/>
            <person name="Lipzen A."/>
            <person name="Sullivan W."/>
            <person name="Andreopoulos W.B."/>
            <person name="Clum A."/>
            <person name="Lindquist E."/>
            <person name="Daum C."/>
            <person name="Ramamoorthy G.K."/>
            <person name="Gryganskyi A."/>
            <person name="Culley D."/>
            <person name="Magnuson J.K."/>
            <person name="James T.Y."/>
            <person name="O'Malley M.A."/>
            <person name="Stajich J.E."/>
            <person name="Spatafora J.W."/>
            <person name="Visel A."/>
            <person name="Grigoriev I.V."/>
        </authorList>
    </citation>
    <scope>NUCLEOTIDE SEQUENCE [LARGE SCALE GENOMIC DNA]</scope>
    <source>
        <strain evidence="3 4">CBS 115471</strain>
    </source>
</reference>
<dbReference type="OrthoDB" id="5409998at2759"/>
<accession>A0A1Y1ZI91</accession>